<dbReference type="Pfam" id="PF04263">
    <property type="entry name" value="TPK_catalytic"/>
    <property type="match status" value="1"/>
</dbReference>
<dbReference type="CDD" id="cd07995">
    <property type="entry name" value="TPK"/>
    <property type="match status" value="1"/>
</dbReference>
<gene>
    <name evidence="8" type="ORF">SAMN02910265_00757</name>
</gene>
<keyword evidence="2" id="KW-0547">Nucleotide-binding</keyword>
<dbReference type="GO" id="GO:0005524">
    <property type="term" value="F:ATP binding"/>
    <property type="evidence" value="ECO:0007669"/>
    <property type="project" value="UniProtKB-KW"/>
</dbReference>
<feature type="domain" description="Thiamin pyrophosphokinase catalytic" evidence="6">
    <location>
        <begin position="24"/>
        <end position="125"/>
    </location>
</feature>
<dbReference type="SUPFAM" id="SSF63999">
    <property type="entry name" value="Thiamin pyrophosphokinase, catalytic domain"/>
    <property type="match status" value="1"/>
</dbReference>
<dbReference type="GO" id="GO:0030975">
    <property type="term" value="F:thiamine binding"/>
    <property type="evidence" value="ECO:0007669"/>
    <property type="project" value="InterPro"/>
</dbReference>
<evidence type="ECO:0000256" key="2">
    <source>
        <dbReference type="ARBA" id="ARBA00022741"/>
    </source>
</evidence>
<dbReference type="GO" id="GO:0006772">
    <property type="term" value="P:thiamine metabolic process"/>
    <property type="evidence" value="ECO:0007669"/>
    <property type="project" value="UniProtKB-UniRule"/>
</dbReference>
<evidence type="ECO:0000313" key="9">
    <source>
        <dbReference type="Proteomes" id="UP000183190"/>
    </source>
</evidence>
<evidence type="ECO:0000256" key="4">
    <source>
        <dbReference type="ARBA" id="ARBA00022840"/>
    </source>
</evidence>
<reference evidence="8 9" key="1">
    <citation type="submission" date="2016-10" db="EMBL/GenBank/DDBJ databases">
        <authorList>
            <person name="de Groot N.N."/>
        </authorList>
    </citation>
    <scope>NUCLEOTIDE SEQUENCE [LARGE SCALE GENOMIC DNA]</scope>
    <source>
        <strain evidence="8 9">YAD2003</strain>
    </source>
</reference>
<dbReference type="GO" id="GO:0009229">
    <property type="term" value="P:thiamine diphosphate biosynthetic process"/>
    <property type="evidence" value="ECO:0007669"/>
    <property type="project" value="InterPro"/>
</dbReference>
<dbReference type="EC" id="2.7.6.2" evidence="5"/>
<dbReference type="InterPro" id="IPR007373">
    <property type="entry name" value="Thiamin_PyroPKinase_B1-bd"/>
</dbReference>
<dbReference type="Proteomes" id="UP000183190">
    <property type="component" value="Unassembled WGS sequence"/>
</dbReference>
<dbReference type="RefSeq" id="WP_074714562.1">
    <property type="nucleotide sequence ID" value="NZ_FNWV01000002.1"/>
</dbReference>
<keyword evidence="3 8" id="KW-0418">Kinase</keyword>
<organism evidence="8 9">
    <name type="scientific">Ruminococcus flavefaciens</name>
    <dbReference type="NCBI Taxonomy" id="1265"/>
    <lineage>
        <taxon>Bacteria</taxon>
        <taxon>Bacillati</taxon>
        <taxon>Bacillota</taxon>
        <taxon>Clostridia</taxon>
        <taxon>Eubacteriales</taxon>
        <taxon>Oscillospiraceae</taxon>
        <taxon>Ruminococcus</taxon>
    </lineage>
</organism>
<protein>
    <recommendedName>
        <fullName evidence="5">Thiamine diphosphokinase</fullName>
        <ecNumber evidence="5">2.7.6.2</ecNumber>
    </recommendedName>
</protein>
<dbReference type="NCBIfam" id="TIGR01378">
    <property type="entry name" value="thi_PPkinase"/>
    <property type="match status" value="1"/>
</dbReference>
<dbReference type="Gene3D" id="3.40.50.10240">
    <property type="entry name" value="Thiamin pyrophosphokinase, catalytic domain"/>
    <property type="match status" value="1"/>
</dbReference>
<keyword evidence="1" id="KW-0808">Transferase</keyword>
<evidence type="ECO:0000256" key="1">
    <source>
        <dbReference type="ARBA" id="ARBA00022679"/>
    </source>
</evidence>
<dbReference type="Pfam" id="PF04265">
    <property type="entry name" value="TPK_B1_binding"/>
    <property type="match status" value="1"/>
</dbReference>
<proteinExistence type="predicted"/>
<dbReference type="OrthoDB" id="9804377at2"/>
<dbReference type="InterPro" id="IPR006282">
    <property type="entry name" value="Thi_PPkinase"/>
</dbReference>
<evidence type="ECO:0000313" key="8">
    <source>
        <dbReference type="EMBL" id="SEH45808.1"/>
    </source>
</evidence>
<evidence type="ECO:0000259" key="7">
    <source>
        <dbReference type="Pfam" id="PF04265"/>
    </source>
</evidence>
<dbReference type="PANTHER" id="PTHR41299:SF1">
    <property type="entry name" value="THIAMINE PYROPHOSPHOKINASE"/>
    <property type="match status" value="1"/>
</dbReference>
<feature type="domain" description="Thiamin pyrophosphokinase thiamin-binding" evidence="7">
    <location>
        <begin position="146"/>
        <end position="204"/>
    </location>
</feature>
<name>A0A1H6IF55_RUMFL</name>
<evidence type="ECO:0000259" key="6">
    <source>
        <dbReference type="Pfam" id="PF04263"/>
    </source>
</evidence>
<evidence type="ECO:0000256" key="3">
    <source>
        <dbReference type="ARBA" id="ARBA00022777"/>
    </source>
</evidence>
<dbReference type="InterPro" id="IPR053149">
    <property type="entry name" value="TPK"/>
</dbReference>
<dbReference type="AlphaFoldDB" id="A0A1H6IF55"/>
<dbReference type="InterPro" id="IPR036759">
    <property type="entry name" value="TPK_catalytic_sf"/>
</dbReference>
<keyword evidence="4" id="KW-0067">ATP-binding</keyword>
<dbReference type="EMBL" id="FNWV01000002">
    <property type="protein sequence ID" value="SEH45808.1"/>
    <property type="molecule type" value="Genomic_DNA"/>
</dbReference>
<dbReference type="GO" id="GO:0004788">
    <property type="term" value="F:thiamine diphosphokinase activity"/>
    <property type="evidence" value="ECO:0007669"/>
    <property type="project" value="UniProtKB-UniRule"/>
</dbReference>
<dbReference type="InterPro" id="IPR007371">
    <property type="entry name" value="TPK_catalytic"/>
</dbReference>
<dbReference type="PANTHER" id="PTHR41299">
    <property type="entry name" value="THIAMINE PYROPHOSPHOKINASE"/>
    <property type="match status" value="1"/>
</dbReference>
<accession>A0A1H6IF55</accession>
<sequence length="213" mass="23517">MKKCAIFAGGDVPENSTERLLERLKETDLVICADCGYNHARRLGVVPNIIVGDFDSYTEELPSGIEILQSVPDKDDTDTLMAVKHAIELGYSNIDLYGGLGGSRFEHSFANIQTMIYAYQQGCTLNMYGDSDLTIQGADDGEVVYRSRDNGVYISVFALSESLGIDYFRGVKYPLEDYCMVQSFPIGVSNEITEGKARLRINNGLALIIITNK</sequence>
<evidence type="ECO:0000256" key="5">
    <source>
        <dbReference type="NCBIfam" id="TIGR01378"/>
    </source>
</evidence>
<dbReference type="GO" id="GO:0016301">
    <property type="term" value="F:kinase activity"/>
    <property type="evidence" value="ECO:0007669"/>
    <property type="project" value="UniProtKB-KW"/>
</dbReference>